<protein>
    <recommendedName>
        <fullName evidence="3">EF-hand domain-containing protein</fullName>
    </recommendedName>
</protein>
<dbReference type="InterPro" id="IPR018247">
    <property type="entry name" value="EF_Hand_1_Ca_BS"/>
</dbReference>
<keyword evidence="5" id="KW-1185">Reference proteome</keyword>
<accession>F3YUP5</accession>
<evidence type="ECO:0000256" key="2">
    <source>
        <dbReference type="SAM" id="SignalP"/>
    </source>
</evidence>
<dbReference type="KEGG" id="daf:Desaf_0647"/>
<dbReference type="Proteomes" id="UP000007844">
    <property type="component" value="Chromosome"/>
</dbReference>
<proteinExistence type="predicted"/>
<dbReference type="PROSITE" id="PS50222">
    <property type="entry name" value="EF_HAND_2"/>
    <property type="match status" value="1"/>
</dbReference>
<dbReference type="STRING" id="690850.Desaf_0647"/>
<reference evidence="4 5" key="1">
    <citation type="journal article" date="2011" name="J. Bacteriol.">
        <title>Genome sequence of the mercury-methylating and pleomorphic Desulfovibrio africanus Strain Walvis Bay.</title>
        <authorList>
            <person name="Brown S.D."/>
            <person name="Wall J.D."/>
            <person name="Kucken A.M."/>
            <person name="Gilmour C.C."/>
            <person name="Podar M."/>
            <person name="Brandt C.C."/>
            <person name="Teshima H."/>
            <person name="Detter J.C."/>
            <person name="Han C.S."/>
            <person name="Land M.L."/>
            <person name="Lucas S."/>
            <person name="Han J."/>
            <person name="Pennacchio L."/>
            <person name="Nolan M."/>
            <person name="Pitluck S."/>
            <person name="Woyke T."/>
            <person name="Goodwin L."/>
            <person name="Palumbo A.V."/>
            <person name="Elias D.A."/>
        </authorList>
    </citation>
    <scope>NUCLEOTIDE SEQUENCE [LARGE SCALE GENOMIC DNA]</scope>
    <source>
        <strain evidence="4 5">Walvis Bay</strain>
    </source>
</reference>
<feature type="region of interest" description="Disordered" evidence="1">
    <location>
        <begin position="90"/>
        <end position="141"/>
    </location>
</feature>
<dbReference type="SUPFAM" id="SSF47473">
    <property type="entry name" value="EF-hand"/>
    <property type="match status" value="1"/>
</dbReference>
<name>F3YUP5_DESAF</name>
<evidence type="ECO:0000313" key="4">
    <source>
        <dbReference type="EMBL" id="EGJ48999.1"/>
    </source>
</evidence>
<feature type="compositionally biased region" description="Basic and acidic residues" evidence="1">
    <location>
        <begin position="103"/>
        <end position="115"/>
    </location>
</feature>
<dbReference type="PROSITE" id="PS00018">
    <property type="entry name" value="EF_HAND_1"/>
    <property type="match status" value="1"/>
</dbReference>
<organism evidence="4 5">
    <name type="scientific">Desulfocurvibacter africanus subsp. africanus str. Walvis Bay</name>
    <dbReference type="NCBI Taxonomy" id="690850"/>
    <lineage>
        <taxon>Bacteria</taxon>
        <taxon>Pseudomonadati</taxon>
        <taxon>Thermodesulfobacteriota</taxon>
        <taxon>Desulfovibrionia</taxon>
        <taxon>Desulfovibrionales</taxon>
        <taxon>Desulfovibrionaceae</taxon>
        <taxon>Desulfocurvibacter</taxon>
    </lineage>
</organism>
<dbReference type="Pfam" id="PF13202">
    <property type="entry name" value="EF-hand_5"/>
    <property type="match status" value="2"/>
</dbReference>
<evidence type="ECO:0000259" key="3">
    <source>
        <dbReference type="PROSITE" id="PS50222"/>
    </source>
</evidence>
<evidence type="ECO:0000256" key="1">
    <source>
        <dbReference type="SAM" id="MobiDB-lite"/>
    </source>
</evidence>
<dbReference type="AlphaFoldDB" id="F3YUP5"/>
<keyword evidence="2" id="KW-0732">Signal</keyword>
<dbReference type="HOGENOM" id="CLU_1822233_0_0_7"/>
<dbReference type="GO" id="GO:0005509">
    <property type="term" value="F:calcium ion binding"/>
    <property type="evidence" value="ECO:0007669"/>
    <property type="project" value="InterPro"/>
</dbReference>
<dbReference type="EMBL" id="CP003221">
    <property type="protein sequence ID" value="EGJ48999.1"/>
    <property type="molecule type" value="Genomic_DNA"/>
</dbReference>
<dbReference type="Gene3D" id="1.10.238.10">
    <property type="entry name" value="EF-hand"/>
    <property type="match status" value="1"/>
</dbReference>
<dbReference type="RefSeq" id="WP_014258837.1">
    <property type="nucleotide sequence ID" value="NC_016629.1"/>
</dbReference>
<feature type="chain" id="PRO_5003303147" description="EF-hand domain-containing protein" evidence="2">
    <location>
        <begin position="24"/>
        <end position="141"/>
    </location>
</feature>
<feature type="domain" description="EF-hand" evidence="3">
    <location>
        <begin position="58"/>
        <end position="93"/>
    </location>
</feature>
<dbReference type="InterPro" id="IPR002048">
    <property type="entry name" value="EF_hand_dom"/>
</dbReference>
<feature type="compositionally biased region" description="Basic and acidic residues" evidence="1">
    <location>
        <begin position="124"/>
        <end position="141"/>
    </location>
</feature>
<gene>
    <name evidence="4" type="ORF">Desaf_0647</name>
</gene>
<dbReference type="CDD" id="cd00051">
    <property type="entry name" value="EFh"/>
    <property type="match status" value="1"/>
</dbReference>
<evidence type="ECO:0000313" key="5">
    <source>
        <dbReference type="Proteomes" id="UP000007844"/>
    </source>
</evidence>
<feature type="signal peptide" evidence="2">
    <location>
        <begin position="1"/>
        <end position="23"/>
    </location>
</feature>
<sequence precursor="true">MRKLTIIMASVAISLLGAGLAFADIGPGVQQQEYSLFEQMDQNGDGIVSESEFQEYSLKEQDKTQLFAVIDQNGDGVISESEWIAYQEAEQPMATEEPMAVEEPVKEKRGSRADVWDEQVYDVNDPRKIEPKDKSMKGQSE</sequence>
<dbReference type="InterPro" id="IPR011992">
    <property type="entry name" value="EF-hand-dom_pair"/>
</dbReference>